<keyword evidence="1" id="KW-0479">Metal-binding</keyword>
<dbReference type="AlphaFoldDB" id="A0A6C0DK80"/>
<keyword evidence="2" id="KW-0560">Oxidoreductase</keyword>
<dbReference type="GO" id="GO:0005506">
    <property type="term" value="F:iron ion binding"/>
    <property type="evidence" value="ECO:0007669"/>
    <property type="project" value="InterPro"/>
</dbReference>
<dbReference type="PIRSF" id="PIRSF019543">
    <property type="entry name" value="Clavaminate_syn"/>
    <property type="match status" value="1"/>
</dbReference>
<evidence type="ECO:0000256" key="1">
    <source>
        <dbReference type="ARBA" id="ARBA00022723"/>
    </source>
</evidence>
<dbReference type="InterPro" id="IPR003819">
    <property type="entry name" value="TauD/TfdA-like"/>
</dbReference>
<dbReference type="Pfam" id="PF02668">
    <property type="entry name" value="TauD"/>
    <property type="match status" value="1"/>
</dbReference>
<dbReference type="InterPro" id="IPR042098">
    <property type="entry name" value="TauD-like_sf"/>
</dbReference>
<feature type="domain" description="TauD/TfdA-like" evidence="4">
    <location>
        <begin position="240"/>
        <end position="304"/>
    </location>
</feature>
<organism evidence="5">
    <name type="scientific">viral metagenome</name>
    <dbReference type="NCBI Taxonomy" id="1070528"/>
    <lineage>
        <taxon>unclassified sequences</taxon>
        <taxon>metagenomes</taxon>
        <taxon>organismal metagenomes</taxon>
    </lineage>
</organism>
<evidence type="ECO:0000256" key="2">
    <source>
        <dbReference type="ARBA" id="ARBA00023002"/>
    </source>
</evidence>
<dbReference type="Gene3D" id="3.60.130.10">
    <property type="entry name" value="Clavaminate synthase-like"/>
    <property type="match status" value="1"/>
</dbReference>
<proteinExistence type="predicted"/>
<dbReference type="GO" id="GO:0016491">
    <property type="term" value="F:oxidoreductase activity"/>
    <property type="evidence" value="ECO:0007669"/>
    <property type="project" value="UniProtKB-KW"/>
</dbReference>
<evidence type="ECO:0000313" key="5">
    <source>
        <dbReference type="EMBL" id="QHT17338.1"/>
    </source>
</evidence>
<dbReference type="EMBL" id="MN739633">
    <property type="protein sequence ID" value="QHT17338.1"/>
    <property type="molecule type" value="Genomic_DNA"/>
</dbReference>
<protein>
    <recommendedName>
        <fullName evidence="4">TauD/TfdA-like domain-containing protein</fullName>
    </recommendedName>
</protein>
<accession>A0A6C0DK80</accession>
<evidence type="ECO:0000256" key="3">
    <source>
        <dbReference type="ARBA" id="ARBA00023004"/>
    </source>
</evidence>
<dbReference type="InterPro" id="IPR014503">
    <property type="entry name" value="Clavaminate_syn-like"/>
</dbReference>
<evidence type="ECO:0000259" key="4">
    <source>
        <dbReference type="Pfam" id="PF02668"/>
    </source>
</evidence>
<reference evidence="5" key="1">
    <citation type="journal article" date="2020" name="Nature">
        <title>Giant virus diversity and host interactions through global metagenomics.</title>
        <authorList>
            <person name="Schulz F."/>
            <person name="Roux S."/>
            <person name="Paez-Espino D."/>
            <person name="Jungbluth S."/>
            <person name="Walsh D.A."/>
            <person name="Denef V.J."/>
            <person name="McMahon K.D."/>
            <person name="Konstantinidis K.T."/>
            <person name="Eloe-Fadrosh E.A."/>
            <person name="Kyrpides N.C."/>
            <person name="Woyke T."/>
        </authorList>
    </citation>
    <scope>NUCLEOTIDE SEQUENCE</scope>
    <source>
        <strain evidence="5">GVMAG-M-3300023174-24</strain>
    </source>
</reference>
<keyword evidence="3" id="KW-0408">Iron</keyword>
<name>A0A6C0DK80_9ZZZZ</name>
<dbReference type="SUPFAM" id="SSF51197">
    <property type="entry name" value="Clavaminate synthase-like"/>
    <property type="match status" value="1"/>
</dbReference>
<sequence>MESVKKTSIIEITQDERIQLINLATKLTISPSEEPELFCSQSKELSKQLPPRIIDILLSFSKTGSETGFLLIKNLETGENIPKTPSSNGYKVGEQTIIARIQSLFVNTISDMISYEAEGYGRLFQDVVPVESMSKNQTSIGSSVELEIHTEQAFSKLRPDILSLACLRGDLDAYTHILPVQYILNNLSDFEKNLLREPLWKTGVDLSFKLDGHEFIDGDIRGPMPIIHGQHEDPLLVFDQDLMTGVTEESDKMVKKITDIYYKYRLRHNLKPGEIILVDNNRAVHGRSPFFPNYDGYDRFLVRCFGIFDYDKSEYARPNNSRTVGAIYS</sequence>